<keyword evidence="6 7" id="KW-0472">Membrane</keyword>
<evidence type="ECO:0000256" key="3">
    <source>
        <dbReference type="ARBA" id="ARBA00022475"/>
    </source>
</evidence>
<feature type="transmembrane region" description="Helical" evidence="7">
    <location>
        <begin position="293"/>
        <end position="315"/>
    </location>
</feature>
<feature type="transmembrane region" description="Helical" evidence="7">
    <location>
        <begin position="146"/>
        <end position="167"/>
    </location>
</feature>
<name>A0ABV1FSI1_9BACT</name>
<feature type="transmembrane region" description="Helical" evidence="7">
    <location>
        <begin position="114"/>
        <end position="134"/>
    </location>
</feature>
<feature type="transmembrane region" description="Helical" evidence="7">
    <location>
        <begin position="417"/>
        <end position="435"/>
    </location>
</feature>
<evidence type="ECO:0000256" key="7">
    <source>
        <dbReference type="SAM" id="Phobius"/>
    </source>
</evidence>
<dbReference type="EMBL" id="JBBNFP010000038">
    <property type="protein sequence ID" value="MEQ2487260.1"/>
    <property type="molecule type" value="Genomic_DNA"/>
</dbReference>
<dbReference type="InterPro" id="IPR050833">
    <property type="entry name" value="Poly_Biosynth_Transport"/>
</dbReference>
<dbReference type="CDD" id="cd13127">
    <property type="entry name" value="MATE_tuaB_like"/>
    <property type="match status" value="1"/>
</dbReference>
<keyword evidence="3" id="KW-1003">Cell membrane</keyword>
<feature type="transmembrane region" description="Helical" evidence="7">
    <location>
        <begin position="380"/>
        <end position="401"/>
    </location>
</feature>
<sequence length="482" mass="54014">MQQSDLKKKTVSGIIWKFMEKFSIQFLVFLQSIIMARLLSPSDYGLVGMVAILNGICAILVDSGLTNAIIRKKDPTKEDFSTIFIFNVGMNLLMAGLMVVCAPLFATFYNQPTLKYIIFLFALQSASGSLLAVQGAKMTIDLRFKALGLINVITTVMVGIISVVLAFMGYGVYALVIPNIVAMYIRFALYYYYQHWFPGLAFSWKSFKELFGYGSKMMVSNLINCIFNNIYPIVIGKKFSPADLGYYTRGQGYAALPSSTVSDVITNVTLPILSKVQEDTASLASIYRRMLRVSAYVVFPVMVWLAVMAKPAVVLMISSKWIPCVEYLQILCFSMMWLPIISLNQNLLQAKGFSNLYLRITVFEKALLVLVLVVTIPFGLRIMCFGSVVVTYLTLGINTYYTGKIINFGFFKQLKDFMPFLLASIVMGGSMFLVSTLFVNYLVMLLVASIVGLGVYLVETKLFKFEELGYITNIVKENVLKR</sequence>
<reference evidence="8 9" key="1">
    <citation type="submission" date="2024-04" db="EMBL/GenBank/DDBJ databases">
        <title>Human intestinal bacterial collection.</title>
        <authorList>
            <person name="Pauvert C."/>
            <person name="Hitch T.C.A."/>
            <person name="Clavel T."/>
        </authorList>
    </citation>
    <scope>NUCLEOTIDE SEQUENCE [LARGE SCALE GENOMIC DNA]</scope>
    <source>
        <strain evidence="8 9">CLA-AA-H145</strain>
    </source>
</reference>
<gene>
    <name evidence="8" type="ORF">AAAT34_09385</name>
</gene>
<proteinExistence type="inferred from homology"/>
<feature type="transmembrane region" description="Helical" evidence="7">
    <location>
        <begin position="356"/>
        <end position="374"/>
    </location>
</feature>
<evidence type="ECO:0000256" key="2">
    <source>
        <dbReference type="ARBA" id="ARBA00007430"/>
    </source>
</evidence>
<dbReference type="Pfam" id="PF13440">
    <property type="entry name" value="Polysacc_synt_3"/>
    <property type="match status" value="1"/>
</dbReference>
<feature type="transmembrane region" description="Helical" evidence="7">
    <location>
        <begin position="173"/>
        <end position="193"/>
    </location>
</feature>
<keyword evidence="9" id="KW-1185">Reference proteome</keyword>
<feature type="transmembrane region" description="Helical" evidence="7">
    <location>
        <begin position="441"/>
        <end position="458"/>
    </location>
</feature>
<comment type="caution">
    <text evidence="8">The sequence shown here is derived from an EMBL/GenBank/DDBJ whole genome shotgun (WGS) entry which is preliminary data.</text>
</comment>
<protein>
    <submittedName>
        <fullName evidence="8">Lipopolysaccharide biosynthesis protein</fullName>
    </submittedName>
</protein>
<evidence type="ECO:0000256" key="5">
    <source>
        <dbReference type="ARBA" id="ARBA00022989"/>
    </source>
</evidence>
<dbReference type="Proteomes" id="UP001487296">
    <property type="component" value="Unassembled WGS sequence"/>
</dbReference>
<organism evidence="8 9">
    <name type="scientific">Hallella faecis</name>
    <dbReference type="NCBI Taxonomy" id="2841596"/>
    <lineage>
        <taxon>Bacteria</taxon>
        <taxon>Pseudomonadati</taxon>
        <taxon>Bacteroidota</taxon>
        <taxon>Bacteroidia</taxon>
        <taxon>Bacteroidales</taxon>
        <taxon>Prevotellaceae</taxon>
        <taxon>Hallella</taxon>
    </lineage>
</organism>
<feature type="transmembrane region" description="Helical" evidence="7">
    <location>
        <begin position="82"/>
        <end position="108"/>
    </location>
</feature>
<feature type="transmembrane region" description="Helical" evidence="7">
    <location>
        <begin position="46"/>
        <end position="70"/>
    </location>
</feature>
<feature type="transmembrane region" description="Helical" evidence="7">
    <location>
        <begin position="327"/>
        <end position="344"/>
    </location>
</feature>
<comment type="similarity">
    <text evidence="2">Belongs to the polysaccharide synthase family.</text>
</comment>
<evidence type="ECO:0000313" key="9">
    <source>
        <dbReference type="Proteomes" id="UP001487296"/>
    </source>
</evidence>
<evidence type="ECO:0000256" key="1">
    <source>
        <dbReference type="ARBA" id="ARBA00004651"/>
    </source>
</evidence>
<keyword evidence="4 7" id="KW-0812">Transmembrane</keyword>
<comment type="subcellular location">
    <subcellularLocation>
        <location evidence="1">Cell membrane</location>
        <topology evidence="1">Multi-pass membrane protein</topology>
    </subcellularLocation>
</comment>
<evidence type="ECO:0000256" key="4">
    <source>
        <dbReference type="ARBA" id="ARBA00022692"/>
    </source>
</evidence>
<dbReference type="PANTHER" id="PTHR30250:SF10">
    <property type="entry name" value="LIPOPOLYSACCHARIDE BIOSYNTHESIS PROTEIN WZXC"/>
    <property type="match status" value="1"/>
</dbReference>
<accession>A0ABV1FSI1</accession>
<dbReference type="PANTHER" id="PTHR30250">
    <property type="entry name" value="PST FAMILY PREDICTED COLANIC ACID TRANSPORTER"/>
    <property type="match status" value="1"/>
</dbReference>
<dbReference type="RefSeq" id="WP_215760339.1">
    <property type="nucleotide sequence ID" value="NZ_JAHKBE010000039.1"/>
</dbReference>
<keyword evidence="5 7" id="KW-1133">Transmembrane helix</keyword>
<feature type="transmembrane region" description="Helical" evidence="7">
    <location>
        <begin position="21"/>
        <end position="40"/>
    </location>
</feature>
<evidence type="ECO:0000256" key="6">
    <source>
        <dbReference type="ARBA" id="ARBA00023136"/>
    </source>
</evidence>
<evidence type="ECO:0000313" key="8">
    <source>
        <dbReference type="EMBL" id="MEQ2487260.1"/>
    </source>
</evidence>